<accession>A0ABY1PNJ5</accession>
<evidence type="ECO:0000256" key="1">
    <source>
        <dbReference type="ARBA" id="ARBA00022729"/>
    </source>
</evidence>
<dbReference type="InterPro" id="IPR001638">
    <property type="entry name" value="Solute-binding_3/MltF_N"/>
</dbReference>
<keyword evidence="4" id="KW-1185">Reference proteome</keyword>
<comment type="caution">
    <text evidence="3">The sequence shown here is derived from an EMBL/GenBank/DDBJ whole genome shotgun (WGS) entry which is preliminary data.</text>
</comment>
<dbReference type="RefSeq" id="WP_155189341.1">
    <property type="nucleotide sequence ID" value="NZ_BAAAEA010000003.1"/>
</dbReference>
<reference evidence="3 4" key="1">
    <citation type="submission" date="2017-05" db="EMBL/GenBank/DDBJ databases">
        <authorList>
            <person name="Varghese N."/>
            <person name="Submissions S."/>
        </authorList>
    </citation>
    <scope>NUCLEOTIDE SEQUENCE [LARGE SCALE GENOMIC DNA]</scope>
    <source>
        <strain evidence="3 4">DSM 15949</strain>
    </source>
</reference>
<evidence type="ECO:0000313" key="3">
    <source>
        <dbReference type="EMBL" id="SMP36888.1"/>
    </source>
</evidence>
<name>A0ABY1PNJ5_9HYPH</name>
<evidence type="ECO:0000259" key="2">
    <source>
        <dbReference type="Pfam" id="PF00497"/>
    </source>
</evidence>
<dbReference type="SUPFAM" id="SSF53850">
    <property type="entry name" value="Periplasmic binding protein-like II"/>
    <property type="match status" value="1"/>
</dbReference>
<sequence>MALSFARRIARQAAAFGFTAAAAAILSVPQGSADPVIKLRVDFQDTQPKYILQNGDAHGICPDIYRELERRLKGQVAFDFPAAFTPRRRMLANLEQGNSDIDCGAAANAERERKFIFSRIPIYEVAHLIALSSSEQDPPESFEDLADFRPLVGVVLGANITRFLEQKVPGTQDFYKVTSPNEGIRLVSIGRLEAFYYHSLGLGYLLSTKWQGGNVKLAKTRFHTYHHWLMYGRHLSPETIALLDQALSEMQADGTLMTISARYSNS</sequence>
<gene>
    <name evidence="3" type="ORF">SAMN06265374_4358</name>
</gene>
<dbReference type="EMBL" id="FXTT01000008">
    <property type="protein sequence ID" value="SMP36888.1"/>
    <property type="molecule type" value="Genomic_DNA"/>
</dbReference>
<dbReference type="PANTHER" id="PTHR35936">
    <property type="entry name" value="MEMBRANE-BOUND LYTIC MUREIN TRANSGLYCOSYLASE F"/>
    <property type="match status" value="1"/>
</dbReference>
<dbReference type="Gene3D" id="3.40.190.10">
    <property type="entry name" value="Periplasmic binding protein-like II"/>
    <property type="match status" value="2"/>
</dbReference>
<dbReference type="Pfam" id="PF00497">
    <property type="entry name" value="SBP_bac_3"/>
    <property type="match status" value="1"/>
</dbReference>
<protein>
    <submittedName>
        <fullName evidence="3">ABC-type amino acid transport substrate-binding protein</fullName>
    </submittedName>
</protein>
<dbReference type="PANTHER" id="PTHR35936:SF6">
    <property type="entry name" value="AMINO ACID ABC TRANSPORTER SUBSTRATE-BINDING PAAT FAMILY PROTEIN"/>
    <property type="match status" value="1"/>
</dbReference>
<proteinExistence type="predicted"/>
<organism evidence="3 4">
    <name type="scientific">Roseibium denhamense</name>
    <dbReference type="NCBI Taxonomy" id="76305"/>
    <lineage>
        <taxon>Bacteria</taxon>
        <taxon>Pseudomonadati</taxon>
        <taxon>Pseudomonadota</taxon>
        <taxon>Alphaproteobacteria</taxon>
        <taxon>Hyphomicrobiales</taxon>
        <taxon>Stappiaceae</taxon>
        <taxon>Roseibium</taxon>
    </lineage>
</organism>
<keyword evidence="1" id="KW-0732">Signal</keyword>
<feature type="domain" description="Solute-binding protein family 3/N-terminal" evidence="2">
    <location>
        <begin position="44"/>
        <end position="264"/>
    </location>
</feature>
<dbReference type="Proteomes" id="UP001157914">
    <property type="component" value="Unassembled WGS sequence"/>
</dbReference>
<evidence type="ECO:0000313" key="4">
    <source>
        <dbReference type="Proteomes" id="UP001157914"/>
    </source>
</evidence>